<dbReference type="InterPro" id="IPR004281">
    <property type="entry name" value="IL-12_alpha"/>
</dbReference>
<dbReference type="Pfam" id="PF03039">
    <property type="entry name" value="IL12"/>
    <property type="match status" value="1"/>
</dbReference>
<keyword evidence="1" id="KW-0339">Growth factor</keyword>
<feature type="chain" id="PRO_5035965338" description="Interleukin-12 subunit alpha" evidence="1">
    <location>
        <begin position="18"/>
        <end position="200"/>
    </location>
</feature>
<dbReference type="InterPro" id="IPR009079">
    <property type="entry name" value="4_helix_cytokine-like_core"/>
</dbReference>
<dbReference type="Gene3D" id="1.20.1250.10">
    <property type="match status" value="1"/>
</dbReference>
<dbReference type="GO" id="GO:0005615">
    <property type="term" value="C:extracellular space"/>
    <property type="evidence" value="ECO:0007669"/>
    <property type="project" value="UniProtKB-KW"/>
</dbReference>
<keyword evidence="3" id="KW-1185">Reference proteome</keyword>
<comment type="caution">
    <text evidence="2">The sequence shown here is derived from an EMBL/GenBank/DDBJ whole genome shotgun (WGS) entry which is preliminary data.</text>
</comment>
<dbReference type="EMBL" id="CAJRST010037777">
    <property type="protein sequence ID" value="CAG6002045.1"/>
    <property type="molecule type" value="Genomic_DNA"/>
</dbReference>
<dbReference type="OrthoDB" id="9893660at2759"/>
<reference evidence="2" key="1">
    <citation type="submission" date="2021-05" db="EMBL/GenBank/DDBJ databases">
        <authorList>
            <person name="Tigano A."/>
        </authorList>
    </citation>
    <scope>NUCLEOTIDE SEQUENCE</scope>
</reference>
<dbReference type="GO" id="GO:0005143">
    <property type="term" value="F:interleukin-12 receptor binding"/>
    <property type="evidence" value="ECO:0007669"/>
    <property type="project" value="InterPro"/>
</dbReference>
<comment type="subunit">
    <text evidence="1">Heterodimer with IL12B; disulfide-linked. The heterodimer is known as interleukin IL-12.</text>
</comment>
<dbReference type="GO" id="GO:0005125">
    <property type="term" value="F:cytokine activity"/>
    <property type="evidence" value="ECO:0007669"/>
    <property type="project" value="UniProtKB-KW"/>
</dbReference>
<organism evidence="2 3">
    <name type="scientific">Menidia menidia</name>
    <name type="common">Atlantic silverside</name>
    <dbReference type="NCBI Taxonomy" id="238744"/>
    <lineage>
        <taxon>Eukaryota</taxon>
        <taxon>Metazoa</taxon>
        <taxon>Chordata</taxon>
        <taxon>Craniata</taxon>
        <taxon>Vertebrata</taxon>
        <taxon>Euteleostomi</taxon>
        <taxon>Actinopterygii</taxon>
        <taxon>Neopterygii</taxon>
        <taxon>Teleostei</taxon>
        <taxon>Neoteleostei</taxon>
        <taxon>Acanthomorphata</taxon>
        <taxon>Ovalentaria</taxon>
        <taxon>Atherinomorphae</taxon>
        <taxon>Atheriniformes</taxon>
        <taxon>Atherinopsidae</taxon>
        <taxon>Menidiinae</taxon>
        <taxon>Menidia</taxon>
    </lineage>
</organism>
<dbReference type="GO" id="GO:0006955">
    <property type="term" value="P:immune response"/>
    <property type="evidence" value="ECO:0007669"/>
    <property type="project" value="InterPro"/>
</dbReference>
<dbReference type="GO" id="GO:0008083">
    <property type="term" value="F:growth factor activity"/>
    <property type="evidence" value="ECO:0007669"/>
    <property type="project" value="UniProtKB-KW"/>
</dbReference>
<feature type="non-terminal residue" evidence="2">
    <location>
        <position position="1"/>
    </location>
</feature>
<comment type="subcellular location">
    <subcellularLocation>
        <location evidence="1">Secreted</location>
    </subcellularLocation>
</comment>
<keyword evidence="1" id="KW-1015">Disulfide bond</keyword>
<comment type="similarity">
    <text evidence="1">Belongs to the IL-6 superfamily.</text>
</comment>
<evidence type="ECO:0000256" key="1">
    <source>
        <dbReference type="RuleBase" id="RU363133"/>
    </source>
</evidence>
<keyword evidence="1" id="KW-0202">Cytokine</keyword>
<protein>
    <recommendedName>
        <fullName evidence="1">Interleukin-12 subunit alpha</fullName>
        <shortName evidence="1">IL-12A</shortName>
    </recommendedName>
</protein>
<dbReference type="AlphaFoldDB" id="A0A8S4BVY1"/>
<sequence length="200" mass="22114">FGSCLLLVALSWRASTGLPVPSGSAESSAQCAGLFRGLLLNITELLKSKDLCHGLISSNELTVLNGNTVQACAPILTQNSGCLMQTKSSFNESECVQSIFRDLAFYDSAIQHYLKSSYYRPEIEDPLLSPTLGIIQNLRKNCSLMSDGGNYSTEDDASTMWEKNSFENRKKMCKMMRGFHARTITFNRAMGYISSGDHRK</sequence>
<dbReference type="SUPFAM" id="SSF47266">
    <property type="entry name" value="4-helical cytokines"/>
    <property type="match status" value="1"/>
</dbReference>
<name>A0A8S4BVY1_9TELE</name>
<evidence type="ECO:0000313" key="2">
    <source>
        <dbReference type="EMBL" id="CAG6002045.1"/>
    </source>
</evidence>
<accession>A0A8S4BVY1</accession>
<feature type="signal peptide" evidence="1">
    <location>
        <begin position="1"/>
        <end position="17"/>
    </location>
</feature>
<evidence type="ECO:0000313" key="3">
    <source>
        <dbReference type="Proteomes" id="UP000677803"/>
    </source>
</evidence>
<proteinExistence type="inferred from homology"/>
<keyword evidence="1" id="KW-0732">Signal</keyword>
<gene>
    <name evidence="1" type="primary">IL12A</name>
    <name evidence="2" type="ORF">MMEN_LOCUS18304</name>
</gene>
<keyword evidence="1" id="KW-0964">Secreted</keyword>
<dbReference type="Proteomes" id="UP000677803">
    <property type="component" value="Unassembled WGS sequence"/>
</dbReference>